<evidence type="ECO:0000256" key="1">
    <source>
        <dbReference type="ARBA" id="ARBA00004141"/>
    </source>
</evidence>
<comment type="caution">
    <text evidence="7">The sequence shown here is derived from an EMBL/GenBank/DDBJ whole genome shotgun (WGS) entry which is preliminary data.</text>
</comment>
<dbReference type="Gene3D" id="1.20.1250.20">
    <property type="entry name" value="MFS general substrate transporter like domains"/>
    <property type="match status" value="1"/>
</dbReference>
<evidence type="ECO:0000256" key="6">
    <source>
        <dbReference type="SAM" id="MobiDB-lite"/>
    </source>
</evidence>
<dbReference type="PANTHER" id="PTHR43791:SF36">
    <property type="entry name" value="TRANSPORTER, PUTATIVE (AFU_ORTHOLOGUE AFUA_6G08340)-RELATED"/>
    <property type="match status" value="1"/>
</dbReference>
<dbReference type="GO" id="GO:0022857">
    <property type="term" value="F:transmembrane transporter activity"/>
    <property type="evidence" value="ECO:0007669"/>
    <property type="project" value="TreeGrafter"/>
</dbReference>
<feature type="non-terminal residue" evidence="7">
    <location>
        <position position="1"/>
    </location>
</feature>
<reference evidence="7" key="1">
    <citation type="submission" date="2020-12" db="EMBL/GenBank/DDBJ databases">
        <authorList>
            <person name="Iha C."/>
        </authorList>
    </citation>
    <scope>NUCLEOTIDE SEQUENCE</scope>
</reference>
<keyword evidence="5" id="KW-0472">Membrane</keyword>
<evidence type="ECO:0000313" key="8">
    <source>
        <dbReference type="Proteomes" id="UP000708148"/>
    </source>
</evidence>
<dbReference type="Proteomes" id="UP000708148">
    <property type="component" value="Unassembled WGS sequence"/>
</dbReference>
<keyword evidence="4" id="KW-1133">Transmembrane helix</keyword>
<dbReference type="InterPro" id="IPR036259">
    <property type="entry name" value="MFS_trans_sf"/>
</dbReference>
<feature type="region of interest" description="Disordered" evidence="6">
    <location>
        <begin position="37"/>
        <end position="80"/>
    </location>
</feature>
<evidence type="ECO:0000313" key="7">
    <source>
        <dbReference type="EMBL" id="CAD7704009.1"/>
    </source>
</evidence>
<dbReference type="OrthoDB" id="196786at2759"/>
<keyword evidence="3" id="KW-0812">Transmembrane</keyword>
<comment type="subcellular location">
    <subcellularLocation>
        <location evidence="1">Membrane</location>
        <topology evidence="1">Multi-pass membrane protein</topology>
    </subcellularLocation>
</comment>
<dbReference type="EMBL" id="CAJHUC010002576">
    <property type="protein sequence ID" value="CAD7704009.1"/>
    <property type="molecule type" value="Genomic_DNA"/>
</dbReference>
<dbReference type="PANTHER" id="PTHR43791">
    <property type="entry name" value="PERMEASE-RELATED"/>
    <property type="match status" value="1"/>
</dbReference>
<sequence length="179" mass="19340">MACAGHPVATWCGTSTGIRRASNGVAPFDIEASHAALPTEPERQEEPLDSTPDCDDVVSGEGWPNDGVTKSDPSDPGPKQADALFRRVSRRVVIPCCLVAFVCYVDRTNLGLGADDFCRHLGITNSQYGTGVSLFFVGYSVFQIPSNLILERVGTPLWMCTIMITWGMPYGSFGNGLRH</sequence>
<evidence type="ECO:0000256" key="4">
    <source>
        <dbReference type="ARBA" id="ARBA00022989"/>
    </source>
</evidence>
<evidence type="ECO:0008006" key="9">
    <source>
        <dbReference type="Google" id="ProtNLM"/>
    </source>
</evidence>
<evidence type="ECO:0000256" key="2">
    <source>
        <dbReference type="ARBA" id="ARBA00022448"/>
    </source>
</evidence>
<organism evidence="7 8">
    <name type="scientific">Ostreobium quekettii</name>
    <dbReference type="NCBI Taxonomy" id="121088"/>
    <lineage>
        <taxon>Eukaryota</taxon>
        <taxon>Viridiplantae</taxon>
        <taxon>Chlorophyta</taxon>
        <taxon>core chlorophytes</taxon>
        <taxon>Ulvophyceae</taxon>
        <taxon>TCBD clade</taxon>
        <taxon>Bryopsidales</taxon>
        <taxon>Ostreobineae</taxon>
        <taxon>Ostreobiaceae</taxon>
        <taxon>Ostreobium</taxon>
    </lineage>
</organism>
<accession>A0A8S1JA22</accession>
<keyword evidence="8" id="KW-1185">Reference proteome</keyword>
<gene>
    <name evidence="7" type="ORF">OSTQU699_LOCUS9366</name>
</gene>
<dbReference type="AlphaFoldDB" id="A0A8S1JA22"/>
<protein>
    <recommendedName>
        <fullName evidence="9">Major facilitator superfamily domain-containing protein</fullName>
    </recommendedName>
</protein>
<evidence type="ECO:0000256" key="5">
    <source>
        <dbReference type="ARBA" id="ARBA00023136"/>
    </source>
</evidence>
<proteinExistence type="predicted"/>
<dbReference type="SUPFAM" id="SSF103473">
    <property type="entry name" value="MFS general substrate transporter"/>
    <property type="match status" value="1"/>
</dbReference>
<name>A0A8S1JA22_9CHLO</name>
<evidence type="ECO:0000256" key="3">
    <source>
        <dbReference type="ARBA" id="ARBA00022692"/>
    </source>
</evidence>
<dbReference type="GO" id="GO:0016020">
    <property type="term" value="C:membrane"/>
    <property type="evidence" value="ECO:0007669"/>
    <property type="project" value="UniProtKB-SubCell"/>
</dbReference>
<keyword evidence="2" id="KW-0813">Transport</keyword>